<dbReference type="AlphaFoldDB" id="A0AAC9XW57"/>
<keyword evidence="3" id="KW-1185">Reference proteome</keyword>
<dbReference type="RefSeq" id="WP_197108402.1">
    <property type="nucleotide sequence ID" value="NZ_CP011036.1"/>
</dbReference>
<gene>
    <name evidence="2" type="ORF">PNIG_a0394</name>
</gene>
<proteinExistence type="predicted"/>
<dbReference type="EMBL" id="CP011036">
    <property type="protein sequence ID" value="ASM52715.1"/>
    <property type="molecule type" value="Genomic_DNA"/>
</dbReference>
<name>A0AAC9XW57_9GAMM</name>
<sequence>MVIRKAYKFRLKTTPDINAKMVQYAGNCRFLWNKALAINLFKLQNKQKICYYQELDFFSKLWKKKRGVWLFNTIARTNYPTNIKTA</sequence>
<dbReference type="InterPro" id="IPR021027">
    <property type="entry name" value="Transposase_put_HTH"/>
</dbReference>
<evidence type="ECO:0000313" key="3">
    <source>
        <dbReference type="Proteomes" id="UP000198329"/>
    </source>
</evidence>
<evidence type="ECO:0000313" key="2">
    <source>
        <dbReference type="EMBL" id="ASM52715.1"/>
    </source>
</evidence>
<dbReference type="Proteomes" id="UP000198329">
    <property type="component" value="Chromosome I"/>
</dbReference>
<accession>A0AAC9XW57</accession>
<reference evidence="2 3" key="1">
    <citation type="submission" date="2015-03" db="EMBL/GenBank/DDBJ databases">
        <authorList>
            <person name="Xie B.-B."/>
            <person name="Rong J.-C."/>
            <person name="Qin Q.-L."/>
            <person name="Zhang Y.-Z."/>
        </authorList>
    </citation>
    <scope>NUCLEOTIDE SEQUENCE [LARGE SCALE GENOMIC DNA]</scope>
    <source>
        <strain evidence="2 3">KMM 661</strain>
    </source>
</reference>
<dbReference type="KEGG" id="png:PNIG_a0394"/>
<dbReference type="GeneID" id="300944001"/>
<protein>
    <recommendedName>
        <fullName evidence="1">Transposase putative helix-turn-helix domain-containing protein</fullName>
    </recommendedName>
</protein>
<organism evidence="2 3">
    <name type="scientific">Pseudoalteromonas nigrifaciens</name>
    <dbReference type="NCBI Taxonomy" id="28109"/>
    <lineage>
        <taxon>Bacteria</taxon>
        <taxon>Pseudomonadati</taxon>
        <taxon>Pseudomonadota</taxon>
        <taxon>Gammaproteobacteria</taxon>
        <taxon>Alteromonadales</taxon>
        <taxon>Pseudoalteromonadaceae</taxon>
        <taxon>Pseudoalteromonas</taxon>
    </lineage>
</organism>
<feature type="domain" description="Transposase putative helix-turn-helix" evidence="1">
    <location>
        <begin position="1"/>
        <end position="39"/>
    </location>
</feature>
<dbReference type="Pfam" id="PF12323">
    <property type="entry name" value="HTH_OrfB_IS605"/>
    <property type="match status" value="1"/>
</dbReference>
<evidence type="ECO:0000259" key="1">
    <source>
        <dbReference type="Pfam" id="PF12323"/>
    </source>
</evidence>